<protein>
    <submittedName>
        <fullName evidence="2">Uncharacterized protein</fullName>
    </submittedName>
</protein>
<keyword evidence="4" id="KW-1185">Reference proteome</keyword>
<accession>A0A7X6LRV8</accession>
<comment type="caution">
    <text evidence="2">The sequence shown here is derived from an EMBL/GenBank/DDBJ whole genome shotgun (WGS) entry which is preliminary data.</text>
</comment>
<proteinExistence type="predicted"/>
<evidence type="ECO:0000313" key="1">
    <source>
        <dbReference type="EMBL" id="MET3944292.1"/>
    </source>
</evidence>
<reference evidence="1 4" key="2">
    <citation type="submission" date="2024-06" db="EMBL/GenBank/DDBJ databases">
        <title>Sequencing the genomes of 1000 actinobacteria strains.</title>
        <authorList>
            <person name="Klenk H.-P."/>
        </authorList>
    </citation>
    <scope>NUCLEOTIDE SEQUENCE [LARGE SCALE GENOMIC DNA]</scope>
    <source>
        <strain evidence="1 4">DSM 44265</strain>
    </source>
</reference>
<evidence type="ECO:0000313" key="2">
    <source>
        <dbReference type="EMBL" id="NKY69100.1"/>
    </source>
</evidence>
<sequence length="276" mass="31030">MGKIDIERSASHQAWEKRLDKMSGTVNQWREIVENPVAPEPGSSLAADGMNGLDIEGAAWYLMCVSVEHLAFVFETMRRTRTMHPSVYMTIVRTAYISGVNALWILSGATRKERRQRALRLRAEDFRVQFTAINDFATLEETEDAKNQKVRNIRERQSALQELATKLDIVENVRTMRVHQTRVIADILPVITGEENGLLADGLRYIWRSGSAAAHGQYHFGADRVGPEDVVSSKGGKSTVRLTGSLENDVGPAISGVYLVLQHVFELYDARRVKYI</sequence>
<evidence type="ECO:0000313" key="4">
    <source>
        <dbReference type="Proteomes" id="UP001549139"/>
    </source>
</evidence>
<organism evidence="2 3">
    <name type="scientific">Corynebacterium mucifaciens</name>
    <dbReference type="NCBI Taxonomy" id="57171"/>
    <lineage>
        <taxon>Bacteria</taxon>
        <taxon>Bacillati</taxon>
        <taxon>Actinomycetota</taxon>
        <taxon>Actinomycetes</taxon>
        <taxon>Mycobacteriales</taxon>
        <taxon>Corynebacteriaceae</taxon>
        <taxon>Corynebacterium</taxon>
    </lineage>
</organism>
<dbReference type="RefSeq" id="WP_168685111.1">
    <property type="nucleotide sequence ID" value="NZ_JAAXPF010000006.1"/>
</dbReference>
<dbReference type="Proteomes" id="UP000554284">
    <property type="component" value="Unassembled WGS sequence"/>
</dbReference>
<name>A0A7X6LRV8_9CORY</name>
<dbReference type="Proteomes" id="UP001549139">
    <property type="component" value="Unassembled WGS sequence"/>
</dbReference>
<dbReference type="AlphaFoldDB" id="A0A7X6LRV8"/>
<gene>
    <name evidence="2" type="ORF">HF989_06890</name>
    <name evidence="1" type="ORF">JOF50_001091</name>
</gene>
<reference evidence="2 3" key="1">
    <citation type="submission" date="2020-04" db="EMBL/GenBank/DDBJ databases">
        <title>MicrobeNet Type strains.</title>
        <authorList>
            <person name="Nicholson A.C."/>
        </authorList>
    </citation>
    <scope>NUCLEOTIDE SEQUENCE [LARGE SCALE GENOMIC DNA]</scope>
    <source>
        <strain evidence="2 3">ATCC 700355</strain>
    </source>
</reference>
<dbReference type="EMBL" id="JAAXPF010000006">
    <property type="protein sequence ID" value="NKY69100.1"/>
    <property type="molecule type" value="Genomic_DNA"/>
</dbReference>
<evidence type="ECO:0000313" key="3">
    <source>
        <dbReference type="Proteomes" id="UP000554284"/>
    </source>
</evidence>
<dbReference type="EMBL" id="JBEPNZ010000001">
    <property type="protein sequence ID" value="MET3944292.1"/>
    <property type="molecule type" value="Genomic_DNA"/>
</dbReference>